<dbReference type="EMBL" id="CP041636">
    <property type="protein sequence ID" value="QDO95854.1"/>
    <property type="molecule type" value="Genomic_DNA"/>
</dbReference>
<keyword evidence="1" id="KW-1133">Transmembrane helix</keyword>
<feature type="transmembrane region" description="Helical" evidence="1">
    <location>
        <begin position="107"/>
        <end position="128"/>
    </location>
</feature>
<feature type="transmembrane region" description="Helical" evidence="1">
    <location>
        <begin position="60"/>
        <end position="77"/>
    </location>
</feature>
<evidence type="ECO:0000256" key="1">
    <source>
        <dbReference type="SAM" id="Phobius"/>
    </source>
</evidence>
<evidence type="ECO:0000313" key="2">
    <source>
        <dbReference type="EMBL" id="QDO95854.1"/>
    </source>
</evidence>
<dbReference type="Proteomes" id="UP000317496">
    <property type="component" value="Chromosome"/>
</dbReference>
<accession>A0A516GWF4</accession>
<dbReference type="Pfam" id="PF06127">
    <property type="entry name" value="Mpo1-like"/>
    <property type="match status" value="1"/>
</dbReference>
<dbReference type="PANTHER" id="PTHR28026">
    <property type="entry name" value="DUF962 DOMAIN PROTEIN (AFU_ORTHOLOGUE AFUA_8G05310)"/>
    <property type="match status" value="1"/>
</dbReference>
<protein>
    <submittedName>
        <fullName evidence="2">DUF962 domain-containing protein</fullName>
    </submittedName>
</protein>
<feature type="transmembrane region" description="Helical" evidence="1">
    <location>
        <begin position="84"/>
        <end position="101"/>
    </location>
</feature>
<feature type="transmembrane region" description="Helical" evidence="1">
    <location>
        <begin position="31"/>
        <end position="54"/>
    </location>
</feature>
<reference evidence="2 3" key="1">
    <citation type="submission" date="2019-07" db="EMBL/GenBank/DDBJ databases">
        <title>Genome sequencing for Ferrovibrio sp. K5.</title>
        <authorList>
            <person name="Park S.-J."/>
        </authorList>
    </citation>
    <scope>NUCLEOTIDE SEQUENCE [LARGE SCALE GENOMIC DNA]</scope>
    <source>
        <strain evidence="2 3">K5</strain>
    </source>
</reference>
<sequence>MEETAMNPFFIEQMAMYSAYHRDARNRATHFVGIPAIVFAIFIPLSWVPLLTLWDGQTTVTLATLLWFGTGIFYMWLDRRIGGLMMLLSFVFLMLAEWIAAQGSTTGWIAFAAFFVGGWVFQLVGHAFEGRRPALADNLLQALIGPMFLVAETVFALGQQKDLHDAVEARWKNYSVGAMRERAAA</sequence>
<dbReference type="AlphaFoldDB" id="A0A516GWF4"/>
<proteinExistence type="predicted"/>
<dbReference type="InterPro" id="IPR009305">
    <property type="entry name" value="Mpo1-like"/>
</dbReference>
<evidence type="ECO:0000313" key="3">
    <source>
        <dbReference type="Proteomes" id="UP000317496"/>
    </source>
</evidence>
<gene>
    <name evidence="2" type="ORF">FNB15_00500</name>
</gene>
<keyword evidence="1" id="KW-0472">Membrane</keyword>
<name>A0A516GWF4_9PROT</name>
<dbReference type="GO" id="GO:0016020">
    <property type="term" value="C:membrane"/>
    <property type="evidence" value="ECO:0007669"/>
    <property type="project" value="GOC"/>
</dbReference>
<keyword evidence="3" id="KW-1185">Reference proteome</keyword>
<dbReference type="PANTHER" id="PTHR28026:SF9">
    <property type="entry name" value="2-HYDROXY-PALMITIC ACID DIOXYGENASE MPO1"/>
    <property type="match status" value="1"/>
</dbReference>
<dbReference type="GO" id="GO:0046521">
    <property type="term" value="P:sphingoid catabolic process"/>
    <property type="evidence" value="ECO:0007669"/>
    <property type="project" value="TreeGrafter"/>
</dbReference>
<dbReference type="KEGG" id="fer:FNB15_00500"/>
<organism evidence="2 3">
    <name type="scientific">Ferrovibrio terrae</name>
    <dbReference type="NCBI Taxonomy" id="2594003"/>
    <lineage>
        <taxon>Bacteria</taxon>
        <taxon>Pseudomonadati</taxon>
        <taxon>Pseudomonadota</taxon>
        <taxon>Alphaproteobacteria</taxon>
        <taxon>Rhodospirillales</taxon>
        <taxon>Rhodospirillaceae</taxon>
        <taxon>Ferrovibrio</taxon>
    </lineage>
</organism>
<dbReference type="OrthoDB" id="5515308at2"/>
<keyword evidence="1" id="KW-0812">Transmembrane</keyword>